<organism evidence="2 3">
    <name type="scientific">Gilvimarinus algae</name>
    <dbReference type="NCBI Taxonomy" id="3058037"/>
    <lineage>
        <taxon>Bacteria</taxon>
        <taxon>Pseudomonadati</taxon>
        <taxon>Pseudomonadota</taxon>
        <taxon>Gammaproteobacteria</taxon>
        <taxon>Cellvibrionales</taxon>
        <taxon>Cellvibrionaceae</taxon>
        <taxon>Gilvimarinus</taxon>
    </lineage>
</organism>
<protein>
    <submittedName>
        <fullName evidence="2">DUF1737 domain-containing protein</fullName>
    </submittedName>
</protein>
<accession>A0ABT8TIB1</accession>
<evidence type="ECO:0000313" key="3">
    <source>
        <dbReference type="Proteomes" id="UP001168380"/>
    </source>
</evidence>
<dbReference type="RefSeq" id="WP_302714899.1">
    <property type="nucleotide sequence ID" value="NZ_JAULRT010000062.1"/>
</dbReference>
<keyword evidence="3" id="KW-1185">Reference proteome</keyword>
<evidence type="ECO:0000313" key="2">
    <source>
        <dbReference type="EMBL" id="MDO3383837.1"/>
    </source>
</evidence>
<feature type="domain" description="DUF1737" evidence="1">
    <location>
        <begin position="8"/>
        <end position="40"/>
    </location>
</feature>
<dbReference type="Proteomes" id="UP001168380">
    <property type="component" value="Unassembled WGS sequence"/>
</dbReference>
<reference evidence="2" key="1">
    <citation type="submission" date="2023-07" db="EMBL/GenBank/DDBJ databases">
        <title>Gilvimarinus algae sp. nov., isolated from the surface of Kelp.</title>
        <authorList>
            <person name="Sun Y.Y."/>
            <person name="Gong Y."/>
            <person name="Du Z.J."/>
        </authorList>
    </citation>
    <scope>NUCLEOTIDE SEQUENCE</scope>
    <source>
        <strain evidence="2">SDUM040014</strain>
    </source>
</reference>
<dbReference type="InterPro" id="IPR013619">
    <property type="entry name" value="DUF1737"/>
</dbReference>
<name>A0ABT8TIB1_9GAMM</name>
<dbReference type="Pfam" id="PF08410">
    <property type="entry name" value="DUF1737"/>
    <property type="match status" value="1"/>
</dbReference>
<gene>
    <name evidence="2" type="ORF">QWI16_16760</name>
</gene>
<evidence type="ECO:0000259" key="1">
    <source>
        <dbReference type="Pfam" id="PF08410"/>
    </source>
</evidence>
<dbReference type="EMBL" id="JAULRT010000062">
    <property type="protein sequence ID" value="MDO3383837.1"/>
    <property type="molecule type" value="Genomic_DNA"/>
</dbReference>
<sequence length="83" mass="9310">MESIKQYEYRVITGEKGFKELEQKVSDLLNRGWKPIGGIAFNQGFGYQAMAKLVEKTSYTSATKAQKMPQGYSAAVKKLDDIV</sequence>
<proteinExistence type="predicted"/>
<comment type="caution">
    <text evidence="2">The sequence shown here is derived from an EMBL/GenBank/DDBJ whole genome shotgun (WGS) entry which is preliminary data.</text>
</comment>